<dbReference type="GO" id="GO:0010508">
    <property type="term" value="P:positive regulation of autophagy"/>
    <property type="evidence" value="ECO:0007669"/>
    <property type="project" value="TreeGrafter"/>
</dbReference>
<evidence type="ECO:0000313" key="6">
    <source>
        <dbReference type="Proteomes" id="UP000271974"/>
    </source>
</evidence>
<evidence type="ECO:0000256" key="4">
    <source>
        <dbReference type="SAM" id="MobiDB-lite"/>
    </source>
</evidence>
<evidence type="ECO:0000256" key="1">
    <source>
        <dbReference type="ARBA" id="ARBA00022707"/>
    </source>
</evidence>
<dbReference type="EMBL" id="RQTK01000308">
    <property type="protein sequence ID" value="RUS82030.1"/>
    <property type="molecule type" value="Genomic_DNA"/>
</dbReference>
<dbReference type="PANTHER" id="PTHR35269">
    <property type="entry name" value="SMALL VCP/P97-INTERACTING PROTEIN"/>
    <property type="match status" value="1"/>
</dbReference>
<dbReference type="GO" id="GO:1904240">
    <property type="term" value="P:negative regulation of VCP-NPL4-UFD1 AAA ATPase complex assembly"/>
    <property type="evidence" value="ECO:0007669"/>
    <property type="project" value="TreeGrafter"/>
</dbReference>
<dbReference type="GO" id="GO:0005789">
    <property type="term" value="C:endoplasmic reticulum membrane"/>
    <property type="evidence" value="ECO:0007669"/>
    <property type="project" value="TreeGrafter"/>
</dbReference>
<proteinExistence type="predicted"/>
<comment type="caution">
    <text evidence="5">The sequence shown here is derived from an EMBL/GenBank/DDBJ whole genome shotgun (WGS) entry which is preliminary data.</text>
</comment>
<accession>A0A3S1A3Q8</accession>
<name>A0A3S1A3Q8_ELYCH</name>
<evidence type="ECO:0000256" key="2">
    <source>
        <dbReference type="ARBA" id="ARBA00023139"/>
    </source>
</evidence>
<protein>
    <recommendedName>
        <fullName evidence="7">Small VCP/p97-interacting protein</fullName>
    </recommendedName>
</protein>
<dbReference type="PANTHER" id="PTHR35269:SF1">
    <property type="entry name" value="SMALL VCP_P97-INTERACTING PROTEIN"/>
    <property type="match status" value="1"/>
</dbReference>
<keyword evidence="2" id="KW-0564">Palmitate</keyword>
<evidence type="ECO:0008006" key="7">
    <source>
        <dbReference type="Google" id="ProtNLM"/>
    </source>
</evidence>
<feature type="region of interest" description="Disordered" evidence="4">
    <location>
        <begin position="1"/>
        <end position="79"/>
    </location>
</feature>
<dbReference type="Proteomes" id="UP000271974">
    <property type="component" value="Unassembled WGS sequence"/>
</dbReference>
<organism evidence="5 6">
    <name type="scientific">Elysia chlorotica</name>
    <name type="common">Eastern emerald elysia</name>
    <name type="synonym">Sea slug</name>
    <dbReference type="NCBI Taxonomy" id="188477"/>
    <lineage>
        <taxon>Eukaryota</taxon>
        <taxon>Metazoa</taxon>
        <taxon>Spiralia</taxon>
        <taxon>Lophotrochozoa</taxon>
        <taxon>Mollusca</taxon>
        <taxon>Gastropoda</taxon>
        <taxon>Heterobranchia</taxon>
        <taxon>Euthyneura</taxon>
        <taxon>Panpulmonata</taxon>
        <taxon>Sacoglossa</taxon>
        <taxon>Placobranchoidea</taxon>
        <taxon>Plakobranchidae</taxon>
        <taxon>Elysia</taxon>
    </lineage>
</organism>
<evidence type="ECO:0000256" key="3">
    <source>
        <dbReference type="ARBA" id="ARBA00023288"/>
    </source>
</evidence>
<feature type="compositionally biased region" description="Basic and acidic residues" evidence="4">
    <location>
        <begin position="20"/>
        <end position="64"/>
    </location>
</feature>
<dbReference type="InterPro" id="IPR055366">
    <property type="entry name" value="SVIP_metazoa"/>
</dbReference>
<dbReference type="Pfam" id="PF15811">
    <property type="entry name" value="SVIP"/>
    <property type="match status" value="1"/>
</dbReference>
<reference evidence="5 6" key="1">
    <citation type="submission" date="2019-01" db="EMBL/GenBank/DDBJ databases">
        <title>A draft genome assembly of the solar-powered sea slug Elysia chlorotica.</title>
        <authorList>
            <person name="Cai H."/>
            <person name="Li Q."/>
            <person name="Fang X."/>
            <person name="Li J."/>
            <person name="Curtis N.E."/>
            <person name="Altenburger A."/>
            <person name="Shibata T."/>
            <person name="Feng M."/>
            <person name="Maeda T."/>
            <person name="Schwartz J.A."/>
            <person name="Shigenobu S."/>
            <person name="Lundholm N."/>
            <person name="Nishiyama T."/>
            <person name="Yang H."/>
            <person name="Hasebe M."/>
            <person name="Li S."/>
            <person name="Pierce S.K."/>
            <person name="Wang J."/>
        </authorList>
    </citation>
    <scope>NUCLEOTIDE SEQUENCE [LARGE SCALE GENOMIC DNA]</scope>
    <source>
        <strain evidence="5">EC2010</strain>
        <tissue evidence="5">Whole organism of an adult</tissue>
    </source>
</reference>
<dbReference type="GO" id="GO:1904293">
    <property type="term" value="P:negative regulation of ERAD pathway"/>
    <property type="evidence" value="ECO:0007669"/>
    <property type="project" value="TreeGrafter"/>
</dbReference>
<keyword evidence="6" id="KW-1185">Reference proteome</keyword>
<sequence length="79" mass="8895">MGCCASCLSGTSSDYDSPDQETRRRQQAEAAERRQKENESRGVKDPEALKRKQQKREELERKAELAGSKPGEGLKWQVG</sequence>
<dbReference type="STRING" id="188477.A0A3S1A3Q8"/>
<keyword evidence="3" id="KW-0449">Lipoprotein</keyword>
<dbReference type="OrthoDB" id="10066206at2759"/>
<dbReference type="InterPro" id="IPR031632">
    <property type="entry name" value="SVIP"/>
</dbReference>
<keyword evidence="1" id="KW-0519">Myristate</keyword>
<gene>
    <name evidence="5" type="ORF">EGW08_010221</name>
</gene>
<dbReference type="AlphaFoldDB" id="A0A3S1A3Q8"/>
<evidence type="ECO:0000313" key="5">
    <source>
        <dbReference type="EMBL" id="RUS82030.1"/>
    </source>
</evidence>
<dbReference type="GO" id="GO:1904153">
    <property type="term" value="P:negative regulation of retrograde protein transport, ER to cytosol"/>
    <property type="evidence" value="ECO:0007669"/>
    <property type="project" value="TreeGrafter"/>
</dbReference>